<keyword evidence="1" id="KW-0472">Membrane</keyword>
<keyword evidence="1" id="KW-1133">Transmembrane helix</keyword>
<feature type="transmembrane region" description="Helical" evidence="1">
    <location>
        <begin position="234"/>
        <end position="264"/>
    </location>
</feature>
<comment type="caution">
    <text evidence="3">The sequence shown here is derived from an EMBL/GenBank/DDBJ whole genome shotgun (WGS) entry which is preliminary data.</text>
</comment>
<feature type="transmembrane region" description="Helical" evidence="1">
    <location>
        <begin position="285"/>
        <end position="307"/>
    </location>
</feature>
<evidence type="ECO:0000256" key="1">
    <source>
        <dbReference type="SAM" id="Phobius"/>
    </source>
</evidence>
<dbReference type="Proteomes" id="UP000265341">
    <property type="component" value="Unassembled WGS sequence"/>
</dbReference>
<name>A0A399EM38_9DEIN</name>
<gene>
    <name evidence="3" type="ORF">Mrose_02996</name>
</gene>
<feature type="transmembrane region" description="Helical" evidence="1">
    <location>
        <begin position="189"/>
        <end position="214"/>
    </location>
</feature>
<dbReference type="OrthoDB" id="5753718at2"/>
<keyword evidence="2" id="KW-0732">Signal</keyword>
<keyword evidence="4" id="KW-1185">Reference proteome</keyword>
<feature type="transmembrane region" description="Helical" evidence="1">
    <location>
        <begin position="327"/>
        <end position="352"/>
    </location>
</feature>
<evidence type="ECO:0000313" key="3">
    <source>
        <dbReference type="EMBL" id="RIH83512.1"/>
    </source>
</evidence>
<feature type="transmembrane region" description="Helical" evidence="1">
    <location>
        <begin position="108"/>
        <end position="126"/>
    </location>
</feature>
<proteinExistence type="predicted"/>
<feature type="chain" id="PRO_5017330001" evidence="2">
    <location>
        <begin position="16"/>
        <end position="390"/>
    </location>
</feature>
<sequence length="390" mass="41644">MIRALALLLLLPVLAQSSPAPQPGEVSESSYLEGRIEALAGGKAVVRLRDGSVVSADLPVEEIGPGASAPRLPNWVRVGTQVVLYRTTVTNSQGQQQTFITVTEPLRIPYLLILLGIFCVSALAFGRGRGLRGLLGTAISLLALVFYVVPQINAGANPLLVTFVGAFGILVFSIYLVHGVNRKTTAALLGTSLATLLALALAGVFTRLLGFTGLVSEEAFYAYRSIQGLDLVSLYLASVVIGALGAMNDVTVTQAAVVQALLQANPRYGVKELYRRAMSVGFDHIGSLVNTLVLAYSAGLLPAMLLIQQSATPVRYLLNLEVFAAEIVSMLVGSSGLILAVPLTTLIAAYLLRGLGAYAHVERRWPGPVERRLGRRDTSWVLPKEDREDR</sequence>
<feature type="transmembrane region" description="Helical" evidence="1">
    <location>
        <begin position="133"/>
        <end position="152"/>
    </location>
</feature>
<reference evidence="3 4" key="1">
    <citation type="submission" date="2018-08" db="EMBL/GenBank/DDBJ databases">
        <title>Meiothermus roseus NBRC 110900 genome sequencing project.</title>
        <authorList>
            <person name="Da Costa M.S."/>
            <person name="Albuquerque L."/>
            <person name="Raposo P."/>
            <person name="Froufe H.J.C."/>
            <person name="Barroso C.S."/>
            <person name="Egas C."/>
        </authorList>
    </citation>
    <scope>NUCLEOTIDE SEQUENCE [LARGE SCALE GENOMIC DNA]</scope>
    <source>
        <strain evidence="3 4">NBRC 110900</strain>
    </source>
</reference>
<accession>A0A399EM38</accession>
<dbReference type="PANTHER" id="PTHR41771:SF1">
    <property type="entry name" value="MEMBRANE PROTEIN"/>
    <property type="match status" value="1"/>
</dbReference>
<evidence type="ECO:0000256" key="2">
    <source>
        <dbReference type="SAM" id="SignalP"/>
    </source>
</evidence>
<protein>
    <submittedName>
        <fullName evidence="3">YibE/F-like protein</fullName>
    </submittedName>
</protein>
<organism evidence="3 4">
    <name type="scientific">Calidithermus roseus</name>
    <dbReference type="NCBI Taxonomy" id="1644118"/>
    <lineage>
        <taxon>Bacteria</taxon>
        <taxon>Thermotogati</taxon>
        <taxon>Deinococcota</taxon>
        <taxon>Deinococci</taxon>
        <taxon>Thermales</taxon>
        <taxon>Thermaceae</taxon>
        <taxon>Calidithermus</taxon>
    </lineage>
</organism>
<dbReference type="Pfam" id="PF07907">
    <property type="entry name" value="YibE_F"/>
    <property type="match status" value="1"/>
</dbReference>
<feature type="signal peptide" evidence="2">
    <location>
        <begin position="1"/>
        <end position="15"/>
    </location>
</feature>
<dbReference type="EMBL" id="QWLA01000075">
    <property type="protein sequence ID" value="RIH83512.1"/>
    <property type="molecule type" value="Genomic_DNA"/>
</dbReference>
<evidence type="ECO:0000313" key="4">
    <source>
        <dbReference type="Proteomes" id="UP000265341"/>
    </source>
</evidence>
<feature type="transmembrane region" description="Helical" evidence="1">
    <location>
        <begin position="158"/>
        <end position="177"/>
    </location>
</feature>
<dbReference type="PANTHER" id="PTHR41771">
    <property type="entry name" value="MEMBRANE PROTEIN-RELATED"/>
    <property type="match status" value="1"/>
</dbReference>
<dbReference type="RefSeq" id="WP_119279650.1">
    <property type="nucleotide sequence ID" value="NZ_QWLA01000075.1"/>
</dbReference>
<dbReference type="InterPro" id="IPR012507">
    <property type="entry name" value="YibE_F"/>
</dbReference>
<dbReference type="AlphaFoldDB" id="A0A399EM38"/>
<keyword evidence="1" id="KW-0812">Transmembrane</keyword>